<evidence type="ECO:0000313" key="1">
    <source>
        <dbReference type="EMBL" id="EDM03642.1"/>
    </source>
</evidence>
<protein>
    <submittedName>
        <fullName evidence="1">RCG61950</fullName>
    </submittedName>
</protein>
<reference evidence="2" key="1">
    <citation type="submission" date="2005-09" db="EMBL/GenBank/DDBJ databases">
        <authorList>
            <person name="Mural R.J."/>
            <person name="Li P.W."/>
            <person name="Adams M.D."/>
            <person name="Amanatides P.G."/>
            <person name="Baden-Tillson H."/>
            <person name="Barnstead M."/>
            <person name="Chin S.H."/>
            <person name="Dew I."/>
            <person name="Evans C.A."/>
            <person name="Ferriera S."/>
            <person name="Flanigan M."/>
            <person name="Fosler C."/>
            <person name="Glodek A."/>
            <person name="Gu Z."/>
            <person name="Holt R.A."/>
            <person name="Jennings D."/>
            <person name="Kraft C.L."/>
            <person name="Lu F."/>
            <person name="Nguyen T."/>
            <person name="Nusskern D.R."/>
            <person name="Pfannkoch C.M."/>
            <person name="Sitter C."/>
            <person name="Sutton G.G."/>
            <person name="Venter J.C."/>
            <person name="Wang Z."/>
            <person name="Woodage T."/>
            <person name="Zheng X.H."/>
            <person name="Zhong F."/>
        </authorList>
    </citation>
    <scope>NUCLEOTIDE SEQUENCE [LARGE SCALE GENOMIC DNA]</scope>
    <source>
        <strain>BN</strain>
        <strain evidence="2">Sprague-Dawley</strain>
    </source>
</reference>
<organism evidence="1 2">
    <name type="scientific">Rattus norvegicus</name>
    <name type="common">Rat</name>
    <dbReference type="NCBI Taxonomy" id="10116"/>
    <lineage>
        <taxon>Eukaryota</taxon>
        <taxon>Metazoa</taxon>
        <taxon>Chordata</taxon>
        <taxon>Craniata</taxon>
        <taxon>Vertebrata</taxon>
        <taxon>Euteleostomi</taxon>
        <taxon>Mammalia</taxon>
        <taxon>Eutheria</taxon>
        <taxon>Euarchontoglires</taxon>
        <taxon>Glires</taxon>
        <taxon>Rodentia</taxon>
        <taxon>Myomorpha</taxon>
        <taxon>Muroidea</taxon>
        <taxon>Muridae</taxon>
        <taxon>Murinae</taxon>
        <taxon>Rattus</taxon>
    </lineage>
</organism>
<dbReference type="AlphaFoldDB" id="A6HC87"/>
<accession>A6HC87</accession>
<gene>
    <name evidence="1" type="ORF">rCG_61950</name>
</gene>
<sequence length="17" mass="2076">MEIEVSLWWHIGSWGFV</sequence>
<name>A6HC87_RAT</name>
<dbReference type="EMBL" id="CH473947">
    <property type="protein sequence ID" value="EDM03642.1"/>
    <property type="molecule type" value="Genomic_DNA"/>
</dbReference>
<proteinExistence type="predicted"/>
<evidence type="ECO:0000313" key="2">
    <source>
        <dbReference type="Proteomes" id="UP000234681"/>
    </source>
</evidence>
<dbReference type="Proteomes" id="UP000234681">
    <property type="component" value="Chromosome 6"/>
</dbReference>